<dbReference type="InterPro" id="IPR051015">
    <property type="entry name" value="EvgA-like"/>
</dbReference>
<dbReference type="SUPFAM" id="SSF46894">
    <property type="entry name" value="C-terminal effector domain of the bipartite response regulators"/>
    <property type="match status" value="1"/>
</dbReference>
<dbReference type="InterPro" id="IPR036388">
    <property type="entry name" value="WH-like_DNA-bd_sf"/>
</dbReference>
<proteinExistence type="predicted"/>
<dbReference type="PROSITE" id="PS50043">
    <property type="entry name" value="HTH_LUXR_2"/>
    <property type="match status" value="1"/>
</dbReference>
<dbReference type="PRINTS" id="PR00038">
    <property type="entry name" value="HTHLUXR"/>
</dbReference>
<keyword evidence="1 3" id="KW-0597">Phosphoprotein</keyword>
<dbReference type="Pfam" id="PF00196">
    <property type="entry name" value="GerE"/>
    <property type="match status" value="1"/>
</dbReference>
<dbReference type="EMBL" id="FNAG01000007">
    <property type="protein sequence ID" value="SDD80842.1"/>
    <property type="molecule type" value="Genomic_DNA"/>
</dbReference>
<dbReference type="PANTHER" id="PTHR45566">
    <property type="entry name" value="HTH-TYPE TRANSCRIPTIONAL REGULATOR YHJB-RELATED"/>
    <property type="match status" value="1"/>
</dbReference>
<protein>
    <submittedName>
        <fullName evidence="6">Two component transcriptional regulator, LuxR family</fullName>
    </submittedName>
</protein>
<dbReference type="Proteomes" id="UP000199603">
    <property type="component" value="Unassembled WGS sequence"/>
</dbReference>
<dbReference type="Gene3D" id="1.10.10.10">
    <property type="entry name" value="Winged helix-like DNA-binding domain superfamily/Winged helix DNA-binding domain"/>
    <property type="match status" value="1"/>
</dbReference>
<keyword evidence="2" id="KW-0238">DNA-binding</keyword>
<feature type="domain" description="HTH luxR-type" evidence="4">
    <location>
        <begin position="152"/>
        <end position="217"/>
    </location>
</feature>
<name>A0A1G6XS58_9GAMM</name>
<dbReference type="InterPro" id="IPR011006">
    <property type="entry name" value="CheY-like_superfamily"/>
</dbReference>
<dbReference type="InterPro" id="IPR001789">
    <property type="entry name" value="Sig_transdc_resp-reg_receiver"/>
</dbReference>
<sequence length="220" mass="23461">MATIAGMSTLLIADDHPLFRAALTQAVRGLDDSHMVLEADSLDAARAQLLAHPGIDLLLLDLNMPGSQGLMGLAALRGEFPGVVVLMVSAQDDPDIVRRALAYGAAGYVPKSLDLEGIRAALDAVLSGETWLPPALKSAVEAQPARDEDRDISSRLARLTPQQIRVLQLLAQGRLNKQIADALGIQERTVKAHVSAIFERLGVRNRTQAGVLLGSLELGR</sequence>
<dbReference type="PROSITE" id="PS00622">
    <property type="entry name" value="HTH_LUXR_1"/>
    <property type="match status" value="1"/>
</dbReference>
<evidence type="ECO:0000256" key="2">
    <source>
        <dbReference type="ARBA" id="ARBA00023125"/>
    </source>
</evidence>
<dbReference type="InterPro" id="IPR058245">
    <property type="entry name" value="NreC/VraR/RcsB-like_REC"/>
</dbReference>
<accession>A0A1G6XS58</accession>
<evidence type="ECO:0000259" key="4">
    <source>
        <dbReference type="PROSITE" id="PS50043"/>
    </source>
</evidence>
<evidence type="ECO:0000313" key="7">
    <source>
        <dbReference type="Proteomes" id="UP000199603"/>
    </source>
</evidence>
<evidence type="ECO:0000256" key="3">
    <source>
        <dbReference type="PROSITE-ProRule" id="PRU00169"/>
    </source>
</evidence>
<dbReference type="CDD" id="cd06170">
    <property type="entry name" value="LuxR_C_like"/>
    <property type="match status" value="1"/>
</dbReference>
<dbReference type="Gene3D" id="3.40.50.2300">
    <property type="match status" value="1"/>
</dbReference>
<keyword evidence="7" id="KW-1185">Reference proteome</keyword>
<reference evidence="6 7" key="1">
    <citation type="submission" date="2016-10" db="EMBL/GenBank/DDBJ databases">
        <authorList>
            <person name="de Groot N.N."/>
        </authorList>
    </citation>
    <scope>NUCLEOTIDE SEQUENCE [LARGE SCALE GENOMIC DNA]</scope>
    <source>
        <strain evidence="6 7">DSM 16957</strain>
    </source>
</reference>
<dbReference type="CDD" id="cd17535">
    <property type="entry name" value="REC_NarL-like"/>
    <property type="match status" value="1"/>
</dbReference>
<gene>
    <name evidence="6" type="ORF">SAMN04488509_107124</name>
</gene>
<organism evidence="6 7">
    <name type="scientific">Aquimonas voraii</name>
    <dbReference type="NCBI Taxonomy" id="265719"/>
    <lineage>
        <taxon>Bacteria</taxon>
        <taxon>Pseudomonadati</taxon>
        <taxon>Pseudomonadota</taxon>
        <taxon>Gammaproteobacteria</taxon>
        <taxon>Lysobacterales</taxon>
        <taxon>Lysobacteraceae</taxon>
        <taxon>Aquimonas</taxon>
    </lineage>
</organism>
<dbReference type="PANTHER" id="PTHR45566:SF1">
    <property type="entry name" value="HTH-TYPE TRANSCRIPTIONAL REGULATOR YHJB-RELATED"/>
    <property type="match status" value="1"/>
</dbReference>
<dbReference type="GO" id="GO:0003677">
    <property type="term" value="F:DNA binding"/>
    <property type="evidence" value="ECO:0007669"/>
    <property type="project" value="UniProtKB-KW"/>
</dbReference>
<evidence type="ECO:0000313" key="6">
    <source>
        <dbReference type="EMBL" id="SDD80842.1"/>
    </source>
</evidence>
<feature type="modified residue" description="4-aspartylphosphate" evidence="3">
    <location>
        <position position="61"/>
    </location>
</feature>
<evidence type="ECO:0000256" key="1">
    <source>
        <dbReference type="ARBA" id="ARBA00022553"/>
    </source>
</evidence>
<dbReference type="InterPro" id="IPR000792">
    <property type="entry name" value="Tscrpt_reg_LuxR_C"/>
</dbReference>
<dbReference type="STRING" id="265719.SAMN04488509_107124"/>
<dbReference type="PROSITE" id="PS50110">
    <property type="entry name" value="RESPONSE_REGULATORY"/>
    <property type="match status" value="1"/>
</dbReference>
<dbReference type="Pfam" id="PF00072">
    <property type="entry name" value="Response_reg"/>
    <property type="match status" value="1"/>
</dbReference>
<dbReference type="SUPFAM" id="SSF52172">
    <property type="entry name" value="CheY-like"/>
    <property type="match status" value="1"/>
</dbReference>
<dbReference type="SMART" id="SM00448">
    <property type="entry name" value="REC"/>
    <property type="match status" value="1"/>
</dbReference>
<dbReference type="SMART" id="SM00421">
    <property type="entry name" value="HTH_LUXR"/>
    <property type="match status" value="1"/>
</dbReference>
<dbReference type="GO" id="GO:0006355">
    <property type="term" value="P:regulation of DNA-templated transcription"/>
    <property type="evidence" value="ECO:0007669"/>
    <property type="project" value="InterPro"/>
</dbReference>
<dbReference type="GO" id="GO:0000160">
    <property type="term" value="P:phosphorelay signal transduction system"/>
    <property type="evidence" value="ECO:0007669"/>
    <property type="project" value="InterPro"/>
</dbReference>
<evidence type="ECO:0000259" key="5">
    <source>
        <dbReference type="PROSITE" id="PS50110"/>
    </source>
</evidence>
<dbReference type="InterPro" id="IPR016032">
    <property type="entry name" value="Sig_transdc_resp-reg_C-effctor"/>
</dbReference>
<dbReference type="AlphaFoldDB" id="A0A1G6XS58"/>
<feature type="domain" description="Response regulatory" evidence="5">
    <location>
        <begin position="9"/>
        <end position="126"/>
    </location>
</feature>